<evidence type="ECO:0000256" key="1">
    <source>
        <dbReference type="ARBA" id="ARBA00022741"/>
    </source>
</evidence>
<dbReference type="InterPro" id="IPR027417">
    <property type="entry name" value="P-loop_NTPase"/>
</dbReference>
<evidence type="ECO:0000256" key="3">
    <source>
        <dbReference type="ARBA" id="ARBA00022840"/>
    </source>
</evidence>
<keyword evidence="2" id="KW-0378">Hydrolase</keyword>
<evidence type="ECO:0000256" key="2">
    <source>
        <dbReference type="ARBA" id="ARBA00022801"/>
    </source>
</evidence>
<organism evidence="5">
    <name type="scientific">Tetraselmis sp. GSL018</name>
    <dbReference type="NCBI Taxonomy" id="582737"/>
    <lineage>
        <taxon>Eukaryota</taxon>
        <taxon>Viridiplantae</taxon>
        <taxon>Chlorophyta</taxon>
        <taxon>core chlorophytes</taxon>
        <taxon>Chlorodendrophyceae</taxon>
        <taxon>Chlorodendrales</taxon>
        <taxon>Chlorodendraceae</taxon>
        <taxon>Tetraselmis</taxon>
    </lineage>
</organism>
<proteinExistence type="predicted"/>
<dbReference type="PROSITE" id="PS51193">
    <property type="entry name" value="HELICASE_ATP_BIND_2"/>
    <property type="match status" value="1"/>
</dbReference>
<dbReference type="PANTHER" id="PTHR11472:SF41">
    <property type="entry name" value="ATP-DEPENDENT DNA HELICASE DDX11-RELATED"/>
    <property type="match status" value="1"/>
</dbReference>
<evidence type="ECO:0000313" key="5">
    <source>
        <dbReference type="EMBL" id="JAC73210.1"/>
    </source>
</evidence>
<dbReference type="Gene3D" id="3.40.50.300">
    <property type="entry name" value="P-loop containing nucleotide triphosphate hydrolases"/>
    <property type="match status" value="1"/>
</dbReference>
<sequence length="162" mass="17721">MSALPLASRKALCINPEVRRLGSAARINERCLDMLRAKPSAKTARRLDGTRQRAKTLSRCPFLKHDAKAAEAFRAKVLEAPLDVEDLGRLGAQHGVCPYYATRQAQPSADILFMPYAALLSAESRESFGICLKDAVIIVDEAHNLLEAVNSAHAADLARRDL</sequence>
<dbReference type="InterPro" id="IPR010614">
    <property type="entry name" value="RAD3-like_helicase_DEAD"/>
</dbReference>
<dbReference type="EMBL" id="GBEZ01012704">
    <property type="protein sequence ID" value="JAC73210.1"/>
    <property type="molecule type" value="Transcribed_RNA"/>
</dbReference>
<dbReference type="InterPro" id="IPR006554">
    <property type="entry name" value="Helicase-like_DEXD_c2"/>
</dbReference>
<dbReference type="GO" id="GO:0034085">
    <property type="term" value="P:establishment of sister chromatid cohesion"/>
    <property type="evidence" value="ECO:0007669"/>
    <property type="project" value="TreeGrafter"/>
</dbReference>
<gene>
    <name evidence="5" type="primary">DDX11</name>
    <name evidence="5" type="ORF">TSPGSL018_29463</name>
</gene>
<dbReference type="AlphaFoldDB" id="A0A061RRA7"/>
<dbReference type="SMART" id="SM00488">
    <property type="entry name" value="DEXDc2"/>
    <property type="match status" value="1"/>
</dbReference>
<name>A0A061RRA7_9CHLO</name>
<dbReference type="GO" id="GO:0005634">
    <property type="term" value="C:nucleus"/>
    <property type="evidence" value="ECO:0007669"/>
    <property type="project" value="TreeGrafter"/>
</dbReference>
<reference evidence="5" key="1">
    <citation type="submission" date="2014-05" db="EMBL/GenBank/DDBJ databases">
        <title>The transcriptome of the halophilic microalga Tetraselmis sp. GSL018 isolated from the Great Salt Lake, Utah.</title>
        <authorList>
            <person name="Jinkerson R.E."/>
            <person name="D'Adamo S."/>
            <person name="Posewitz M.C."/>
        </authorList>
    </citation>
    <scope>NUCLEOTIDE SEQUENCE</scope>
    <source>
        <strain evidence="5">GSL018</strain>
    </source>
</reference>
<dbReference type="GO" id="GO:0016818">
    <property type="term" value="F:hydrolase activity, acting on acid anhydrides, in phosphorus-containing anhydrides"/>
    <property type="evidence" value="ECO:0007669"/>
    <property type="project" value="InterPro"/>
</dbReference>
<dbReference type="InterPro" id="IPR014013">
    <property type="entry name" value="Helic_SF1/SF2_ATP-bd_DinG/Rad3"/>
</dbReference>
<dbReference type="GO" id="GO:0003677">
    <property type="term" value="F:DNA binding"/>
    <property type="evidence" value="ECO:0007669"/>
    <property type="project" value="InterPro"/>
</dbReference>
<dbReference type="InterPro" id="IPR045028">
    <property type="entry name" value="DinG/Rad3-like"/>
</dbReference>
<dbReference type="GO" id="GO:0003678">
    <property type="term" value="F:DNA helicase activity"/>
    <property type="evidence" value="ECO:0007669"/>
    <property type="project" value="InterPro"/>
</dbReference>
<keyword evidence="1" id="KW-0547">Nucleotide-binding</keyword>
<protein>
    <submittedName>
        <fullName evidence="5">Chromosome transmission fidelity protein 1</fullName>
    </submittedName>
</protein>
<feature type="domain" description="Helicase ATP-binding" evidence="4">
    <location>
        <begin position="1"/>
        <end position="162"/>
    </location>
</feature>
<dbReference type="Pfam" id="PF06733">
    <property type="entry name" value="DEAD_2"/>
    <property type="match status" value="1"/>
</dbReference>
<evidence type="ECO:0000259" key="4">
    <source>
        <dbReference type="PROSITE" id="PS51193"/>
    </source>
</evidence>
<accession>A0A061RRA7</accession>
<keyword evidence="3" id="KW-0067">ATP-binding</keyword>
<dbReference type="PANTHER" id="PTHR11472">
    <property type="entry name" value="DNA REPAIR DEAD HELICASE RAD3/XP-D SUBFAMILY MEMBER"/>
    <property type="match status" value="1"/>
</dbReference>
<dbReference type="GO" id="GO:0005524">
    <property type="term" value="F:ATP binding"/>
    <property type="evidence" value="ECO:0007669"/>
    <property type="project" value="UniProtKB-KW"/>
</dbReference>